<dbReference type="SUPFAM" id="SSF49764">
    <property type="entry name" value="HSP20-like chaperones"/>
    <property type="match status" value="1"/>
</dbReference>
<feature type="compositionally biased region" description="Gly residues" evidence="2">
    <location>
        <begin position="66"/>
        <end position="79"/>
    </location>
</feature>
<dbReference type="Pfam" id="PF04969">
    <property type="entry name" value="CS"/>
    <property type="match status" value="1"/>
</dbReference>
<feature type="compositionally biased region" description="Acidic residues" evidence="2">
    <location>
        <begin position="173"/>
        <end position="183"/>
    </location>
</feature>
<organism evidence="4 5">
    <name type="scientific">Stephanodiscus triporus</name>
    <dbReference type="NCBI Taxonomy" id="2934178"/>
    <lineage>
        <taxon>Eukaryota</taxon>
        <taxon>Sar</taxon>
        <taxon>Stramenopiles</taxon>
        <taxon>Ochrophyta</taxon>
        <taxon>Bacillariophyta</taxon>
        <taxon>Coscinodiscophyceae</taxon>
        <taxon>Thalassiosirophycidae</taxon>
        <taxon>Stephanodiscales</taxon>
        <taxon>Stephanodiscaceae</taxon>
        <taxon>Stephanodiscus</taxon>
    </lineage>
</organism>
<dbReference type="InterPro" id="IPR037898">
    <property type="entry name" value="NudC_fam"/>
</dbReference>
<dbReference type="InterPro" id="IPR025934">
    <property type="entry name" value="NudC_N_dom"/>
</dbReference>
<comment type="caution">
    <text evidence="4">The sequence shown here is derived from an EMBL/GenBank/DDBJ whole genome shotgun (WGS) entry which is preliminary data.</text>
</comment>
<dbReference type="InterPro" id="IPR008978">
    <property type="entry name" value="HSP20-like_chaperone"/>
</dbReference>
<dbReference type="CDD" id="cd06467">
    <property type="entry name" value="p23_NUDC_like"/>
    <property type="match status" value="1"/>
</dbReference>
<feature type="domain" description="CS" evidence="3">
    <location>
        <begin position="306"/>
        <end position="426"/>
    </location>
</feature>
<feature type="compositionally biased region" description="Acidic residues" evidence="2">
    <location>
        <begin position="233"/>
        <end position="244"/>
    </location>
</feature>
<dbReference type="PANTHER" id="PTHR12356:SF17">
    <property type="entry name" value="CS DOMAIN-CONTAINING PROTEIN"/>
    <property type="match status" value="1"/>
</dbReference>
<evidence type="ECO:0000313" key="4">
    <source>
        <dbReference type="EMBL" id="KAL3777039.1"/>
    </source>
</evidence>
<feature type="compositionally biased region" description="Low complexity" evidence="2">
    <location>
        <begin position="245"/>
        <end position="263"/>
    </location>
</feature>
<feature type="region of interest" description="Disordered" evidence="2">
    <location>
        <begin position="209"/>
        <end position="307"/>
    </location>
</feature>
<dbReference type="PANTHER" id="PTHR12356">
    <property type="entry name" value="NUCLEAR MOVEMENT PROTEIN NUDC"/>
    <property type="match status" value="1"/>
</dbReference>
<dbReference type="EMBL" id="JALLAZ020001317">
    <property type="protein sequence ID" value="KAL3777039.1"/>
    <property type="molecule type" value="Genomic_DNA"/>
</dbReference>
<protein>
    <recommendedName>
        <fullName evidence="3">CS domain-containing protein</fullName>
    </recommendedName>
</protein>
<feature type="compositionally biased region" description="Low complexity" evidence="2">
    <location>
        <begin position="135"/>
        <end position="146"/>
    </location>
</feature>
<evidence type="ECO:0000313" key="5">
    <source>
        <dbReference type="Proteomes" id="UP001530315"/>
    </source>
</evidence>
<dbReference type="PROSITE" id="PS51203">
    <property type="entry name" value="CS"/>
    <property type="match status" value="1"/>
</dbReference>
<dbReference type="AlphaFoldDB" id="A0ABD3NMG6"/>
<evidence type="ECO:0000256" key="1">
    <source>
        <dbReference type="ARBA" id="ARBA00022553"/>
    </source>
</evidence>
<sequence>MSRPAAPYSAGTPMLSPAEMLKFEAPLVALADLSGGDLRKLFYAFFSFLNARTDFYCIAPPSSSAGGDGGDGGGGGGRRMGFREGQAEQILLASFRQFPLRRVAPSPPSSHPRPGPAEARGEGDGRAVPREVDGPTEGSPSSPSSSSGGGPKIPASPRPPVDATSEDASPGVVDDDNDDDDAETATTNTTTAAVASVGSDADADVVVASALPRSGATGKRSAARYTDLGERVLDDDDDDDDDAETTTTVTTTTSDADTDAAVAFLRSSGGETRKSGPSSSSSSSPSSSSSVRYTDEGKQVPVGNGGSTSRYVWTQTLEEVTVHVPLPDGTRARDLDVRIGANTLTIRRRRGGGGGGTREEEHNINNDAPSLEGTLFARVRPSESTWTLESNDSDGRGRSTRSSRRPIATLQLVLEKVQKTWWETVISGDTPLIDTTMVDSTRHIGTYDDETQAEIRRIMFDQRQERLGLPTSQRGATTTTTTTSPGGYLPPLSRPDGERKFAGGAASLPSGVEYIDGETLDRYSTATKNVNDGGVNLLEDIRLEGWKEEGEY</sequence>
<dbReference type="Pfam" id="PF14050">
    <property type="entry name" value="Nudc_N"/>
    <property type="match status" value="1"/>
</dbReference>
<feature type="compositionally biased region" description="Basic and acidic residues" evidence="2">
    <location>
        <begin position="119"/>
        <end position="133"/>
    </location>
</feature>
<dbReference type="Proteomes" id="UP001530315">
    <property type="component" value="Unassembled WGS sequence"/>
</dbReference>
<keyword evidence="5" id="KW-1185">Reference proteome</keyword>
<keyword evidence="1" id="KW-0597">Phosphoprotein</keyword>
<feature type="region of interest" description="Disordered" evidence="2">
    <location>
        <begin position="347"/>
        <end position="368"/>
    </location>
</feature>
<feature type="region of interest" description="Disordered" evidence="2">
    <location>
        <begin position="382"/>
        <end position="403"/>
    </location>
</feature>
<feature type="compositionally biased region" description="Pro residues" evidence="2">
    <location>
        <begin position="105"/>
        <end position="115"/>
    </location>
</feature>
<feature type="compositionally biased region" description="Low complexity" evidence="2">
    <location>
        <begin position="275"/>
        <end position="290"/>
    </location>
</feature>
<accession>A0ABD3NMG6</accession>
<feature type="region of interest" description="Disordered" evidence="2">
    <location>
        <begin position="471"/>
        <end position="494"/>
    </location>
</feature>
<dbReference type="InterPro" id="IPR007052">
    <property type="entry name" value="CS_dom"/>
</dbReference>
<dbReference type="Gene3D" id="2.60.40.790">
    <property type="match status" value="1"/>
</dbReference>
<gene>
    <name evidence="4" type="ORF">ACHAW5_005028</name>
</gene>
<evidence type="ECO:0000259" key="3">
    <source>
        <dbReference type="PROSITE" id="PS51203"/>
    </source>
</evidence>
<feature type="region of interest" description="Disordered" evidence="2">
    <location>
        <begin position="62"/>
        <end position="81"/>
    </location>
</feature>
<reference evidence="4 5" key="1">
    <citation type="submission" date="2024-10" db="EMBL/GenBank/DDBJ databases">
        <title>Updated reference genomes for cyclostephanoid diatoms.</title>
        <authorList>
            <person name="Roberts W.R."/>
            <person name="Alverson A.J."/>
        </authorList>
    </citation>
    <scope>NUCLEOTIDE SEQUENCE [LARGE SCALE GENOMIC DNA]</scope>
    <source>
        <strain evidence="4 5">AJA276-08</strain>
    </source>
</reference>
<feature type="region of interest" description="Disordered" evidence="2">
    <location>
        <begin position="102"/>
        <end position="191"/>
    </location>
</feature>
<evidence type="ECO:0000256" key="2">
    <source>
        <dbReference type="SAM" id="MobiDB-lite"/>
    </source>
</evidence>
<proteinExistence type="predicted"/>
<name>A0ABD3NMG6_9STRA</name>